<gene>
    <name evidence="1" type="ORF">O6H91_23G024400</name>
</gene>
<keyword evidence="2" id="KW-1185">Reference proteome</keyword>
<dbReference type="Proteomes" id="UP001162992">
    <property type="component" value="Chromosome 23"/>
</dbReference>
<accession>A0ACC2A906</accession>
<proteinExistence type="predicted"/>
<comment type="caution">
    <text evidence="1">The sequence shown here is derived from an EMBL/GenBank/DDBJ whole genome shotgun (WGS) entry which is preliminary data.</text>
</comment>
<organism evidence="1 2">
    <name type="scientific">Diphasiastrum complanatum</name>
    <name type="common">Issler's clubmoss</name>
    <name type="synonym">Lycopodium complanatum</name>
    <dbReference type="NCBI Taxonomy" id="34168"/>
    <lineage>
        <taxon>Eukaryota</taxon>
        <taxon>Viridiplantae</taxon>
        <taxon>Streptophyta</taxon>
        <taxon>Embryophyta</taxon>
        <taxon>Tracheophyta</taxon>
        <taxon>Lycopodiopsida</taxon>
        <taxon>Lycopodiales</taxon>
        <taxon>Lycopodiaceae</taxon>
        <taxon>Lycopodioideae</taxon>
        <taxon>Diphasiastrum</taxon>
    </lineage>
</organism>
<sequence>MLLEIASDMDHATQNQEEIDEQARNFDRLVRLEVMRGCQLVQELQQKMKLSPPGCLSMHTCNDNGLIRASLIGAAAGIVTSFSNVITLLSSSPNEVHQAPMEGTDHNPSPSTRGGEMEPQQMANSPRLNSSSPMSSSKTLDSPISGTPPPSPPPIKQFERLLHPSPPFCSSETPPQSPKNRSPSVKRSNPSPQPRSSDSIRAAKLHKFEPTTGLPAPLDLNENIVKTGTQAGSKVKSENVESEPGEQISISKRRKYMPKWTVKLPGSNTEQGSEAAPEDGYTWRKYGQKVILGSRHPRSYYRCTYKRELNCPAIKYVQKSDDDSPVFHVTYKGEHTCQSTKLYRPRSYSYSVFPMGSLPESQSSLQGNSSCLTLSSSGSLQVGQCGPTLSATKDFQLVGSFVSSPLRTNSTDNALSKSLIFKPTPSFPLPELARTPKFGIDGDFSNMHFQPRDSIGATNSIPCNVRMLIDGFDPPKMTISQAQNENIKLSHGDIKICQPDEMHKLARSNSSSLNRETSKDFKQSVKQLINHLCLDDTEGYESSADQDMSECPAERFSPTTSEVVSNCLPLESLQRSFHDSKSKSCVTATPVEDRPPNLDSDITEVVAEHVPSCKFELDFILDSPGSQQQMLDLQTLLFDT</sequence>
<evidence type="ECO:0000313" key="2">
    <source>
        <dbReference type="Proteomes" id="UP001162992"/>
    </source>
</evidence>
<dbReference type="EMBL" id="CM055114">
    <property type="protein sequence ID" value="KAJ7514054.1"/>
    <property type="molecule type" value="Genomic_DNA"/>
</dbReference>
<protein>
    <submittedName>
        <fullName evidence="1">Uncharacterized protein</fullName>
    </submittedName>
</protein>
<evidence type="ECO:0000313" key="1">
    <source>
        <dbReference type="EMBL" id="KAJ7514054.1"/>
    </source>
</evidence>
<reference evidence="2" key="1">
    <citation type="journal article" date="2024" name="Proc. Natl. Acad. Sci. U.S.A.">
        <title>Extraordinary preservation of gene collinearity over three hundred million years revealed in homosporous lycophytes.</title>
        <authorList>
            <person name="Li C."/>
            <person name="Wickell D."/>
            <person name="Kuo L.Y."/>
            <person name="Chen X."/>
            <person name="Nie B."/>
            <person name="Liao X."/>
            <person name="Peng D."/>
            <person name="Ji J."/>
            <person name="Jenkins J."/>
            <person name="Williams M."/>
            <person name="Shu S."/>
            <person name="Plott C."/>
            <person name="Barry K."/>
            <person name="Rajasekar S."/>
            <person name="Grimwood J."/>
            <person name="Han X."/>
            <person name="Sun S."/>
            <person name="Hou Z."/>
            <person name="He W."/>
            <person name="Dai G."/>
            <person name="Sun C."/>
            <person name="Schmutz J."/>
            <person name="Leebens-Mack J.H."/>
            <person name="Li F.W."/>
            <person name="Wang L."/>
        </authorList>
    </citation>
    <scope>NUCLEOTIDE SEQUENCE [LARGE SCALE GENOMIC DNA]</scope>
    <source>
        <strain evidence="2">cv. PW_Plant_1</strain>
    </source>
</reference>
<name>A0ACC2A906_DIPCM</name>